<dbReference type="EMBL" id="JBCDNA010000001">
    <property type="protein sequence ID" value="MEL4455493.1"/>
    <property type="molecule type" value="Genomic_DNA"/>
</dbReference>
<proteinExistence type="predicted"/>
<dbReference type="Proteomes" id="UP001474120">
    <property type="component" value="Unassembled WGS sequence"/>
</dbReference>
<dbReference type="Pfam" id="PF02894">
    <property type="entry name" value="GFO_IDH_MocA_C"/>
    <property type="match status" value="1"/>
</dbReference>
<evidence type="ECO:0000313" key="4">
    <source>
        <dbReference type="Proteomes" id="UP001474120"/>
    </source>
</evidence>
<keyword evidence="4" id="KW-1185">Reference proteome</keyword>
<dbReference type="PANTHER" id="PTHR43249:SF1">
    <property type="entry name" value="D-GLUCOSIDE 3-DEHYDROGENASE"/>
    <property type="match status" value="1"/>
</dbReference>
<evidence type="ECO:0000259" key="1">
    <source>
        <dbReference type="Pfam" id="PF01408"/>
    </source>
</evidence>
<evidence type="ECO:0000313" key="3">
    <source>
        <dbReference type="EMBL" id="MEL4455493.1"/>
    </source>
</evidence>
<dbReference type="PANTHER" id="PTHR43249">
    <property type="entry name" value="UDP-N-ACETYL-2-AMINO-2-DEOXY-D-GLUCURONATE OXIDASE"/>
    <property type="match status" value="1"/>
</dbReference>
<protein>
    <submittedName>
        <fullName evidence="3">Gfo/Idh/MocA family oxidoreductase</fullName>
    </submittedName>
</protein>
<evidence type="ECO:0000259" key="2">
    <source>
        <dbReference type="Pfam" id="PF02894"/>
    </source>
</evidence>
<feature type="domain" description="Gfo/Idh/MocA-like oxidoreductase C-terminal" evidence="2">
    <location>
        <begin position="140"/>
        <end position="229"/>
    </location>
</feature>
<feature type="domain" description="Gfo/Idh/MocA-like oxidoreductase N-terminal" evidence="1">
    <location>
        <begin position="3"/>
        <end position="124"/>
    </location>
</feature>
<dbReference type="InterPro" id="IPR000683">
    <property type="entry name" value="Gfo/Idh/MocA-like_OxRdtase_N"/>
</dbReference>
<comment type="caution">
    <text evidence="3">The sequence shown here is derived from an EMBL/GenBank/DDBJ whole genome shotgun (WGS) entry which is preliminary data.</text>
</comment>
<gene>
    <name evidence="3" type="ORF">AABB81_06260</name>
</gene>
<dbReference type="Gene3D" id="3.40.50.720">
    <property type="entry name" value="NAD(P)-binding Rossmann-like Domain"/>
    <property type="match status" value="1"/>
</dbReference>
<reference evidence="3 4" key="1">
    <citation type="submission" date="2024-04" db="EMBL/GenBank/DDBJ databases">
        <title>whole genome sequencing of Lutimonas vermicola strain IMCC1616.</title>
        <authorList>
            <person name="Bae S.S."/>
        </authorList>
    </citation>
    <scope>NUCLEOTIDE SEQUENCE [LARGE SCALE GENOMIC DNA]</scope>
    <source>
        <strain evidence="3 4">IMCC1616</strain>
    </source>
</reference>
<dbReference type="Pfam" id="PF01408">
    <property type="entry name" value="GFO_IDH_MocA"/>
    <property type="match status" value="1"/>
</dbReference>
<dbReference type="SUPFAM" id="SSF51735">
    <property type="entry name" value="NAD(P)-binding Rossmann-fold domains"/>
    <property type="match status" value="1"/>
</dbReference>
<dbReference type="InterPro" id="IPR052515">
    <property type="entry name" value="Gfo/Idh/MocA_Oxidoreductase"/>
</dbReference>
<accession>A0ABU9KZ71</accession>
<sequence>MKNFALIGVGGYVAVRHLRAIKDTNNQLLVALDKFDSVGIMDSYFPDASFFVEFERFDRHVEKLRRKNVQLDYISICTPNYLHDSHIRMALRSGAHAICEKPLVLNPWNLDALKDIENEYDKTVNTILQLRLHPSIIALKEKIDKGPKDKIYDVDLTYLTSRGNWYYTSWKGDVTKSGGIASNIGIHFYDMLSWVFGGVKSNKVHLHKHDRASGILEFEKARVRWFLSINYDVLPKEIKAKGQRTYRSITVDGDEIEFSDGFFDLHTASYENIVAGKGFGLEEARQSIEIVHDIRVAELSPMEGDYHPLAKLPLPNHPFKSGSSSY</sequence>
<dbReference type="Gene3D" id="3.30.360.10">
    <property type="entry name" value="Dihydrodipicolinate Reductase, domain 2"/>
    <property type="match status" value="1"/>
</dbReference>
<dbReference type="InterPro" id="IPR036291">
    <property type="entry name" value="NAD(P)-bd_dom_sf"/>
</dbReference>
<organism evidence="3 4">
    <name type="scientific">Lutimonas vermicola</name>
    <dbReference type="NCBI Taxonomy" id="414288"/>
    <lineage>
        <taxon>Bacteria</taxon>
        <taxon>Pseudomonadati</taxon>
        <taxon>Bacteroidota</taxon>
        <taxon>Flavobacteriia</taxon>
        <taxon>Flavobacteriales</taxon>
        <taxon>Flavobacteriaceae</taxon>
        <taxon>Lutimonas</taxon>
    </lineage>
</organism>
<dbReference type="RefSeq" id="WP_342159329.1">
    <property type="nucleotide sequence ID" value="NZ_JBCDNA010000001.1"/>
</dbReference>
<name>A0ABU9KZ71_9FLAO</name>
<dbReference type="InterPro" id="IPR004104">
    <property type="entry name" value="Gfo/Idh/MocA-like_OxRdtase_C"/>
</dbReference>